<dbReference type="OrthoDB" id="8908027at2"/>
<reference evidence="3 4" key="1">
    <citation type="submission" date="2018-06" db="EMBL/GenBank/DDBJ databases">
        <title>Genomic Encyclopedia of Type Strains, Phase III (KMG-III): the genomes of soil and plant-associated and newly described type strains.</title>
        <authorList>
            <person name="Whitman W."/>
        </authorList>
    </citation>
    <scope>NUCLEOTIDE SEQUENCE [LARGE SCALE GENOMIC DNA]</scope>
    <source>
        <strain evidence="3 4">CECT 7646</strain>
    </source>
</reference>
<feature type="domain" description="HIT" evidence="2">
    <location>
        <begin position="1"/>
        <end position="19"/>
    </location>
</feature>
<name>A0A318SBH7_9BURK</name>
<dbReference type="GO" id="GO:0003824">
    <property type="term" value="F:catalytic activity"/>
    <property type="evidence" value="ECO:0007669"/>
    <property type="project" value="InterPro"/>
</dbReference>
<dbReference type="Proteomes" id="UP000247540">
    <property type="component" value="Unassembled WGS sequence"/>
</dbReference>
<gene>
    <name evidence="3" type="ORF">DFQ15_1413</name>
</gene>
<proteinExistence type="predicted"/>
<comment type="caution">
    <text evidence="1">Lacks conserved residue(s) required for the propagation of feature annotation.</text>
</comment>
<dbReference type="InterPro" id="IPR011146">
    <property type="entry name" value="HIT-like"/>
</dbReference>
<dbReference type="RefSeq" id="WP_110467010.1">
    <property type="nucleotide sequence ID" value="NZ_JAMOFZ010000041.1"/>
</dbReference>
<protein>
    <recommendedName>
        <fullName evidence="2">HIT domain-containing protein</fullName>
    </recommendedName>
</protein>
<evidence type="ECO:0000259" key="2">
    <source>
        <dbReference type="PROSITE" id="PS51084"/>
    </source>
</evidence>
<dbReference type="AlphaFoldDB" id="A0A318SBH7"/>
<accession>A0A318SBH7</accession>
<dbReference type="PROSITE" id="PS51084">
    <property type="entry name" value="HIT_2"/>
    <property type="match status" value="1"/>
</dbReference>
<evidence type="ECO:0000256" key="1">
    <source>
        <dbReference type="PROSITE-ProRule" id="PRU00464"/>
    </source>
</evidence>
<sequence length="69" mass="7542">MHMHIVPRYYVQSTEDHEFLRADGEGGVDYAPLIVNASPFTSPEAAADAVQDHCGGQGVVFRCYELEGS</sequence>
<evidence type="ECO:0000313" key="4">
    <source>
        <dbReference type="Proteomes" id="UP000247540"/>
    </source>
</evidence>
<keyword evidence="4" id="KW-1185">Reference proteome</keyword>
<comment type="caution">
    <text evidence="3">The sequence shown here is derived from an EMBL/GenBank/DDBJ whole genome shotgun (WGS) entry which is preliminary data.</text>
</comment>
<dbReference type="EMBL" id="QJTC01000041">
    <property type="protein sequence ID" value="PYE73015.1"/>
    <property type="molecule type" value="Genomic_DNA"/>
</dbReference>
<organism evidence="3 4">
    <name type="scientific">Xylophilus ampelinus</name>
    <dbReference type="NCBI Taxonomy" id="54067"/>
    <lineage>
        <taxon>Bacteria</taxon>
        <taxon>Pseudomonadati</taxon>
        <taxon>Pseudomonadota</taxon>
        <taxon>Betaproteobacteria</taxon>
        <taxon>Burkholderiales</taxon>
        <taxon>Xylophilus</taxon>
    </lineage>
</organism>
<evidence type="ECO:0000313" key="3">
    <source>
        <dbReference type="EMBL" id="PYE73015.1"/>
    </source>
</evidence>